<dbReference type="KEGG" id="uru:DSM104443_04236"/>
<dbReference type="InterPro" id="IPR036291">
    <property type="entry name" value="NAD(P)-bd_dom_sf"/>
</dbReference>
<evidence type="ECO:0000259" key="1">
    <source>
        <dbReference type="Pfam" id="PF01370"/>
    </source>
</evidence>
<gene>
    <name evidence="2" type="ORF">DSM104443_04236</name>
</gene>
<evidence type="ECO:0000313" key="3">
    <source>
        <dbReference type="Proteomes" id="UP000501534"/>
    </source>
</evidence>
<dbReference type="Pfam" id="PF01370">
    <property type="entry name" value="Epimerase"/>
    <property type="match status" value="1"/>
</dbReference>
<dbReference type="RefSeq" id="WP_171095958.1">
    <property type="nucleotide sequence ID" value="NZ_CP053069.1"/>
</dbReference>
<dbReference type="EMBL" id="CP053069">
    <property type="protein sequence ID" value="QJR13141.1"/>
    <property type="molecule type" value="Genomic_DNA"/>
</dbReference>
<organism evidence="2 3">
    <name type="scientific">Usitatibacter rugosus</name>
    <dbReference type="NCBI Taxonomy" id="2732067"/>
    <lineage>
        <taxon>Bacteria</taxon>
        <taxon>Pseudomonadati</taxon>
        <taxon>Pseudomonadota</taxon>
        <taxon>Betaproteobacteria</taxon>
        <taxon>Nitrosomonadales</taxon>
        <taxon>Usitatibacteraceae</taxon>
        <taxon>Usitatibacter</taxon>
    </lineage>
</organism>
<dbReference type="SUPFAM" id="SSF51735">
    <property type="entry name" value="NAD(P)-binding Rossmann-fold domains"/>
    <property type="match status" value="1"/>
</dbReference>
<evidence type="ECO:0000313" key="2">
    <source>
        <dbReference type="EMBL" id="QJR13141.1"/>
    </source>
</evidence>
<dbReference type="Proteomes" id="UP000501534">
    <property type="component" value="Chromosome"/>
</dbReference>
<dbReference type="PANTHER" id="PTHR43245:SF58">
    <property type="entry name" value="BLL5923 PROTEIN"/>
    <property type="match status" value="1"/>
</dbReference>
<reference evidence="2 3" key="1">
    <citation type="submission" date="2020-04" db="EMBL/GenBank/DDBJ databases">
        <title>Usitatibacter rugosus gen. nov., sp. nov. and Usitatibacter palustris sp. nov., novel members of Usitatibacteraceae fam. nov. within the order Nitrosomonadales isolated from soil.</title>
        <authorList>
            <person name="Huber K.J."/>
            <person name="Neumann-Schaal M."/>
            <person name="Geppert A."/>
            <person name="Luckner M."/>
            <person name="Wanner G."/>
            <person name="Overmann J."/>
        </authorList>
    </citation>
    <scope>NUCLEOTIDE SEQUENCE [LARGE SCALE GENOMIC DNA]</scope>
    <source>
        <strain evidence="2 3">0125_3</strain>
    </source>
</reference>
<feature type="domain" description="NAD-dependent epimerase/dehydratase" evidence="1">
    <location>
        <begin position="8"/>
        <end position="208"/>
    </location>
</feature>
<accession>A0A6M4H0W8</accession>
<dbReference type="AlphaFoldDB" id="A0A6M4H0W8"/>
<dbReference type="InterPro" id="IPR001509">
    <property type="entry name" value="Epimerase_deHydtase"/>
</dbReference>
<dbReference type="InterPro" id="IPR050177">
    <property type="entry name" value="Lipid_A_modif_metabolic_enz"/>
</dbReference>
<keyword evidence="3" id="KW-1185">Reference proteome</keyword>
<proteinExistence type="predicted"/>
<name>A0A6M4H0W8_9PROT</name>
<dbReference type="PANTHER" id="PTHR43245">
    <property type="entry name" value="BIFUNCTIONAL POLYMYXIN RESISTANCE PROTEIN ARNA"/>
    <property type="match status" value="1"/>
</dbReference>
<dbReference type="Gene3D" id="3.40.50.720">
    <property type="entry name" value="NAD(P)-binding Rossmann-like Domain"/>
    <property type="match status" value="1"/>
</dbReference>
<sequence>MASTDRWIVTGAAGFVGTGLAALARATVQPLSLAPDDWRARIAAVDFRSTVVFHLAARVHGRESDEAQWMRDNAEKTAELARAAASGGARRFVFLSTIKVNGEETLGQPFRATDAPGPSDAYARSKHEGERALAIAASPGLEYVVVRSPLVIGPAAPANLAALVRLADSAWPLPFGAIRNRRTFIARDDLVSLLVRCAESPRAVGRTFLAGDPDAVSTPRLFNVVRSALARPARMFGMPAGALEAAASLAGQGDRMRRLTRSLEVDCRDAMETLEWAPRRPMDEALREMARSAKGAA</sequence>
<protein>
    <recommendedName>
        <fullName evidence="1">NAD-dependent epimerase/dehydratase domain-containing protein</fullName>
    </recommendedName>
</protein>